<dbReference type="NCBIfam" id="NF037995">
    <property type="entry name" value="TRAP_S1"/>
    <property type="match status" value="1"/>
</dbReference>
<dbReference type="InterPro" id="IPR006311">
    <property type="entry name" value="TAT_signal"/>
</dbReference>
<dbReference type="RefSeq" id="WP_248157295.1">
    <property type="nucleotide sequence ID" value="NZ_JALNMJ010000017.1"/>
</dbReference>
<keyword evidence="1 2" id="KW-0732">Signal</keyword>
<keyword evidence="4" id="KW-1185">Reference proteome</keyword>
<evidence type="ECO:0000313" key="3">
    <source>
        <dbReference type="EMBL" id="MCK7614618.1"/>
    </source>
</evidence>
<feature type="signal peptide" evidence="2">
    <location>
        <begin position="1"/>
        <end position="30"/>
    </location>
</feature>
<comment type="caution">
    <text evidence="3">The sequence shown here is derived from an EMBL/GenBank/DDBJ whole genome shotgun (WGS) entry which is preliminary data.</text>
</comment>
<dbReference type="Proteomes" id="UP001431221">
    <property type="component" value="Unassembled WGS sequence"/>
</dbReference>
<proteinExistence type="predicted"/>
<dbReference type="EMBL" id="JALNMJ010000017">
    <property type="protein sequence ID" value="MCK7614618.1"/>
    <property type="molecule type" value="Genomic_DNA"/>
</dbReference>
<protein>
    <submittedName>
        <fullName evidence="3">TRAP transporter substrate-binding protein</fullName>
    </submittedName>
</protein>
<name>A0ABT0GYV9_9HYPH</name>
<dbReference type="Gene3D" id="3.40.190.10">
    <property type="entry name" value="Periplasmic binding protein-like II"/>
    <property type="match status" value="1"/>
</dbReference>
<organism evidence="3 4">
    <name type="scientific">Roseibium sediminicola</name>
    <dbReference type="NCBI Taxonomy" id="2933272"/>
    <lineage>
        <taxon>Bacteria</taxon>
        <taxon>Pseudomonadati</taxon>
        <taxon>Pseudomonadota</taxon>
        <taxon>Alphaproteobacteria</taxon>
        <taxon>Hyphomicrobiales</taxon>
        <taxon>Stappiaceae</taxon>
        <taxon>Roseibium</taxon>
    </lineage>
</organism>
<dbReference type="PANTHER" id="PTHR33376">
    <property type="match status" value="1"/>
</dbReference>
<gene>
    <name evidence="3" type="ORF">M0H32_20820</name>
</gene>
<feature type="chain" id="PRO_5046231026" evidence="2">
    <location>
        <begin position="31"/>
        <end position="368"/>
    </location>
</feature>
<evidence type="ECO:0000256" key="2">
    <source>
        <dbReference type="SAM" id="SignalP"/>
    </source>
</evidence>
<accession>A0ABT0GYV9</accession>
<reference evidence="3" key="1">
    <citation type="submission" date="2022-04" db="EMBL/GenBank/DDBJ databases">
        <title>Roseibium sp. CAU 1639 isolated from mud.</title>
        <authorList>
            <person name="Kim W."/>
        </authorList>
    </citation>
    <scope>NUCLEOTIDE SEQUENCE</scope>
    <source>
        <strain evidence="3">CAU 1639</strain>
    </source>
</reference>
<dbReference type="CDD" id="cd13604">
    <property type="entry name" value="PBP2_TRAP_ketoacid_lactate_like"/>
    <property type="match status" value="1"/>
</dbReference>
<dbReference type="PIRSF" id="PIRSF039026">
    <property type="entry name" value="SiaP"/>
    <property type="match status" value="1"/>
</dbReference>
<dbReference type="PROSITE" id="PS51318">
    <property type="entry name" value="TAT"/>
    <property type="match status" value="1"/>
</dbReference>
<dbReference type="InterPro" id="IPR018389">
    <property type="entry name" value="DctP_fam"/>
</dbReference>
<dbReference type="PANTHER" id="PTHR33376:SF5">
    <property type="entry name" value="EXTRACYTOPLASMIC SOLUTE RECEPTOR PROTEIN"/>
    <property type="match status" value="1"/>
</dbReference>
<dbReference type="InterPro" id="IPR026289">
    <property type="entry name" value="SBP_TakP-like"/>
</dbReference>
<evidence type="ECO:0000256" key="1">
    <source>
        <dbReference type="ARBA" id="ARBA00022729"/>
    </source>
</evidence>
<dbReference type="Gene3D" id="3.40.190.170">
    <property type="entry name" value="Bacterial extracellular solute-binding protein, family 7"/>
    <property type="match status" value="1"/>
</dbReference>
<sequence>MSTDKTGRLQNVNRRAVLGASIAMGSSALAAPAIAQGQGTLEWKLVTSWPKNLPGPGVTAQRIADRIQVMSGGRLTIRLFAAGELVPALGVFDAVSAGTAQMAHTASFFWQGKIPASVYFTAIPFGLLPHEHITWIEQGGGQALWDELYAPFGLKPVMAGNTGVQMGGWYKREITGLDDLTGLKIRMPGLGGEVMRRLGATPVSLPPGELFQALQSGVLDATEFLGPWSDRAMGFHKVAKTYYSPGFHEPNGTGEALFNKAALDSLPEDLRAIVLEACKAENGRALAESDWENAGSLQLLQEADGVTVLPYPDEVLAALRQTSAEVLAETAEKDPLAKRIYDSHQAARARLAPWSDVAMRRFMAARDG</sequence>
<dbReference type="InterPro" id="IPR038404">
    <property type="entry name" value="TRAP_DctP_sf"/>
</dbReference>
<dbReference type="Pfam" id="PF03480">
    <property type="entry name" value="DctP"/>
    <property type="match status" value="1"/>
</dbReference>
<evidence type="ECO:0000313" key="4">
    <source>
        <dbReference type="Proteomes" id="UP001431221"/>
    </source>
</evidence>